<feature type="domain" description="FAD-binding" evidence="10">
    <location>
        <begin position="8"/>
        <end position="334"/>
    </location>
</feature>
<gene>
    <name evidence="9" type="primary">kmo</name>
    <name evidence="11" type="ORF">H0A36_12930</name>
</gene>
<protein>
    <recommendedName>
        <fullName evidence="9">Kynurenine 3-monooxygenase</fullName>
        <ecNumber evidence="9">1.14.13.9</ecNumber>
    </recommendedName>
    <alternativeName>
        <fullName evidence="9">Kynurenine 3-hydroxylase</fullName>
    </alternativeName>
</protein>
<organism evidence="11 12">
    <name type="scientific">Spartinivicinus marinus</name>
    <dbReference type="NCBI Taxonomy" id="2994442"/>
    <lineage>
        <taxon>Bacteria</taxon>
        <taxon>Pseudomonadati</taxon>
        <taxon>Pseudomonadota</taxon>
        <taxon>Gammaproteobacteria</taxon>
        <taxon>Oceanospirillales</taxon>
        <taxon>Zooshikellaceae</taxon>
        <taxon>Spartinivicinus</taxon>
    </lineage>
</organism>
<evidence type="ECO:0000256" key="9">
    <source>
        <dbReference type="HAMAP-Rule" id="MF_01971"/>
    </source>
</evidence>
<keyword evidence="12" id="KW-1185">Reference proteome</keyword>
<evidence type="ECO:0000256" key="7">
    <source>
        <dbReference type="ARBA" id="ARBA00023033"/>
    </source>
</evidence>
<dbReference type="PANTHER" id="PTHR46028">
    <property type="entry name" value="KYNURENINE 3-MONOOXYGENASE"/>
    <property type="match status" value="1"/>
</dbReference>
<evidence type="ECO:0000256" key="4">
    <source>
        <dbReference type="ARBA" id="ARBA00022827"/>
    </source>
</evidence>
<dbReference type="Pfam" id="PF01494">
    <property type="entry name" value="FAD_binding_3"/>
    <property type="match status" value="1"/>
</dbReference>
<dbReference type="InterPro" id="IPR027545">
    <property type="entry name" value="Kynurenine_monooxygenase"/>
</dbReference>
<proteinExistence type="inferred from homology"/>
<dbReference type="EMBL" id="JACCKB010000019">
    <property type="protein sequence ID" value="NYZ66918.1"/>
    <property type="molecule type" value="Genomic_DNA"/>
</dbReference>
<keyword evidence="7 9" id="KW-0503">Monooxygenase</keyword>
<dbReference type="GO" id="GO:0071949">
    <property type="term" value="F:FAD binding"/>
    <property type="evidence" value="ECO:0007669"/>
    <property type="project" value="InterPro"/>
</dbReference>
<dbReference type="InterPro" id="IPR036188">
    <property type="entry name" value="FAD/NAD-bd_sf"/>
</dbReference>
<evidence type="ECO:0000256" key="8">
    <source>
        <dbReference type="ARBA" id="ARBA00047818"/>
    </source>
</evidence>
<evidence type="ECO:0000313" key="11">
    <source>
        <dbReference type="EMBL" id="NYZ66918.1"/>
    </source>
</evidence>
<keyword evidence="4 9" id="KW-0274">FAD</keyword>
<dbReference type="GO" id="GO:0006569">
    <property type="term" value="P:L-tryptophan catabolic process"/>
    <property type="evidence" value="ECO:0007669"/>
    <property type="project" value="UniProtKB-UniRule"/>
</dbReference>
<dbReference type="UniPathway" id="UPA00253">
    <property type="reaction ID" value="UER00328"/>
</dbReference>
<comment type="pathway">
    <text evidence="9">Cofactor biosynthesis; NAD(+) biosynthesis; quinolinate from L-kynurenine: step 1/3.</text>
</comment>
<keyword evidence="3 9" id="KW-0662">Pyridine nucleotide biosynthesis</keyword>
<keyword evidence="5 9" id="KW-0521">NADP</keyword>
<dbReference type="EC" id="1.14.13.9" evidence="9"/>
<comment type="caution">
    <text evidence="11">The sequence shown here is derived from an EMBL/GenBank/DDBJ whole genome shotgun (WGS) entry which is preliminary data.</text>
</comment>
<dbReference type="RefSeq" id="WP_180568942.1">
    <property type="nucleotide sequence ID" value="NZ_JACCKB010000019.1"/>
</dbReference>
<evidence type="ECO:0000256" key="3">
    <source>
        <dbReference type="ARBA" id="ARBA00022642"/>
    </source>
</evidence>
<dbReference type="SUPFAM" id="SSF51905">
    <property type="entry name" value="FAD/NAD(P)-binding domain"/>
    <property type="match status" value="1"/>
</dbReference>
<dbReference type="GO" id="GO:0004502">
    <property type="term" value="F:kynurenine 3-monooxygenase activity"/>
    <property type="evidence" value="ECO:0007669"/>
    <property type="project" value="UniProtKB-UniRule"/>
</dbReference>
<comment type="similarity">
    <text evidence="9">Belongs to the aromatic-ring hydroxylase family. KMO subfamily.</text>
</comment>
<dbReference type="PRINTS" id="PR00420">
    <property type="entry name" value="RNGMNOXGNASE"/>
</dbReference>
<dbReference type="GO" id="GO:0043420">
    <property type="term" value="P:anthranilate metabolic process"/>
    <property type="evidence" value="ECO:0007669"/>
    <property type="project" value="UniProtKB-UniRule"/>
</dbReference>
<dbReference type="GO" id="GO:0070189">
    <property type="term" value="P:kynurenine metabolic process"/>
    <property type="evidence" value="ECO:0007669"/>
    <property type="project" value="TreeGrafter"/>
</dbReference>
<comment type="function">
    <text evidence="9">Catalyzes the hydroxylation of L-kynurenine (L-Kyn) to form 3-hydroxy-L-kynurenine (L-3OHKyn). Required for synthesis of quinolinic acid.</text>
</comment>
<dbReference type="PANTHER" id="PTHR46028:SF2">
    <property type="entry name" value="KYNURENINE 3-MONOOXYGENASE"/>
    <property type="match status" value="1"/>
</dbReference>
<dbReference type="Proteomes" id="UP000569732">
    <property type="component" value="Unassembled WGS sequence"/>
</dbReference>
<evidence type="ECO:0000256" key="2">
    <source>
        <dbReference type="ARBA" id="ARBA00022630"/>
    </source>
</evidence>
<sequence length="461" mass="51597">MKNSDQETVVVIGGGPVGAMMATFLAKQGFKVTLYEKRADLRQHNLSAGRSINLALANRGIDALAKLGLMNQIRQLMIPMAGRMVHHPNGDTQFQAYGQQPHEVIYSISRTGLNQLLLNAAEATGKVGMHFNYQCQQVDWDNNQLVIQSMQTKADQCIRFDRLIGADGAGSIVRQALIDRCTGHDEYQPLGHSYKELTIPAGPDGQFQLTAEALHIWPRGGYMMIALPNQEGSFTVTLFLPNKGPNSFAILNSPEKVQRFFAEQFPDALPLLPSLCDEFFSNPTGHLGTVRCAPWHFQDKGILIGDAAHAIVPFHGQGMNCGFEDCAALASCVSQFHNWSDCFIEYNARRFLNGNAIADMAIENYVEMRDSVLDPHFLLKKTIGFRLEQEYPNHFIPRYSMVMFHRIPYVEAQRRGRINEAILEQLAQGISHINELDWELADHLVRSQLNKIGDINRTTDG</sequence>
<dbReference type="HAMAP" id="MF_01971">
    <property type="entry name" value="Kynurenine_monooxygenase"/>
    <property type="match status" value="1"/>
</dbReference>
<evidence type="ECO:0000256" key="1">
    <source>
        <dbReference type="ARBA" id="ARBA00001974"/>
    </source>
</evidence>
<dbReference type="GO" id="GO:0009435">
    <property type="term" value="P:NAD+ biosynthetic process"/>
    <property type="evidence" value="ECO:0007669"/>
    <property type="project" value="UniProtKB-UniPathway"/>
</dbReference>
<comment type="catalytic activity">
    <reaction evidence="8 9">
        <text>L-kynurenine + NADPH + O2 + H(+) = 3-hydroxy-L-kynurenine + NADP(+) + H2O</text>
        <dbReference type="Rhea" id="RHEA:20545"/>
        <dbReference type="ChEBI" id="CHEBI:15377"/>
        <dbReference type="ChEBI" id="CHEBI:15378"/>
        <dbReference type="ChEBI" id="CHEBI:15379"/>
        <dbReference type="ChEBI" id="CHEBI:57783"/>
        <dbReference type="ChEBI" id="CHEBI:57959"/>
        <dbReference type="ChEBI" id="CHEBI:58125"/>
        <dbReference type="ChEBI" id="CHEBI:58349"/>
        <dbReference type="EC" id="1.14.13.9"/>
    </reaction>
</comment>
<dbReference type="Gene3D" id="3.50.50.60">
    <property type="entry name" value="FAD/NAD(P)-binding domain"/>
    <property type="match status" value="1"/>
</dbReference>
<dbReference type="InterPro" id="IPR002938">
    <property type="entry name" value="FAD-bd"/>
</dbReference>
<name>A0A853I8E3_9GAMM</name>
<dbReference type="AlphaFoldDB" id="A0A853I8E3"/>
<evidence type="ECO:0000313" key="12">
    <source>
        <dbReference type="Proteomes" id="UP000569732"/>
    </source>
</evidence>
<accession>A0A853I8E3</accession>
<reference evidence="11 12" key="1">
    <citation type="submission" date="2020-07" db="EMBL/GenBank/DDBJ databases">
        <title>Endozoicomonas sp. nov., isolated from sediment.</title>
        <authorList>
            <person name="Gu T."/>
        </authorList>
    </citation>
    <scope>NUCLEOTIDE SEQUENCE [LARGE SCALE GENOMIC DNA]</scope>
    <source>
        <strain evidence="11 12">SM1973</strain>
    </source>
</reference>
<keyword evidence="2 9" id="KW-0285">Flavoprotein</keyword>
<dbReference type="GO" id="GO:0019805">
    <property type="term" value="P:quinolinate biosynthetic process"/>
    <property type="evidence" value="ECO:0007669"/>
    <property type="project" value="UniProtKB-UniRule"/>
</dbReference>
<keyword evidence="6 9" id="KW-0560">Oxidoreductase</keyword>
<comment type="cofactor">
    <cofactor evidence="1 9">
        <name>FAD</name>
        <dbReference type="ChEBI" id="CHEBI:57692"/>
    </cofactor>
</comment>
<dbReference type="FunFam" id="3.50.50.60:FF:000185">
    <property type="entry name" value="Kynurenine 3-monooxygenase"/>
    <property type="match status" value="1"/>
</dbReference>
<evidence type="ECO:0000256" key="6">
    <source>
        <dbReference type="ARBA" id="ARBA00023002"/>
    </source>
</evidence>
<evidence type="ECO:0000256" key="5">
    <source>
        <dbReference type="ARBA" id="ARBA00022857"/>
    </source>
</evidence>
<evidence type="ECO:0000259" key="10">
    <source>
        <dbReference type="Pfam" id="PF01494"/>
    </source>
</evidence>